<gene>
    <name evidence="2" type="ORF">EXJ73_06195</name>
</gene>
<protein>
    <submittedName>
        <fullName evidence="2">Uncharacterized protein</fullName>
    </submittedName>
</protein>
<keyword evidence="1" id="KW-1133">Transmembrane helix</keyword>
<accession>A0A9X4R7I4</accession>
<feature type="transmembrane region" description="Helical" evidence="1">
    <location>
        <begin position="383"/>
        <end position="401"/>
    </location>
</feature>
<dbReference type="EMBL" id="SGUG01000007">
    <property type="protein sequence ID" value="MDG0862063.1"/>
    <property type="molecule type" value="Genomic_DNA"/>
</dbReference>
<keyword evidence="3" id="KW-1185">Reference proteome</keyword>
<dbReference type="RefSeq" id="WP_268146534.1">
    <property type="nucleotide sequence ID" value="NZ_JAPPUW010000001.1"/>
</dbReference>
<keyword evidence="1" id="KW-0812">Transmembrane</keyword>
<keyword evidence="1" id="KW-0472">Membrane</keyword>
<feature type="transmembrane region" description="Helical" evidence="1">
    <location>
        <begin position="294"/>
        <end position="318"/>
    </location>
</feature>
<comment type="caution">
    <text evidence="2">The sequence shown here is derived from an EMBL/GenBank/DDBJ whole genome shotgun (WGS) entry which is preliminary data.</text>
</comment>
<evidence type="ECO:0000313" key="3">
    <source>
        <dbReference type="Proteomes" id="UP001152766"/>
    </source>
</evidence>
<evidence type="ECO:0000256" key="1">
    <source>
        <dbReference type="SAM" id="Phobius"/>
    </source>
</evidence>
<feature type="transmembrane region" description="Helical" evidence="1">
    <location>
        <begin position="255"/>
        <end position="274"/>
    </location>
</feature>
<sequence length="549" mass="59160">MKPPLLSDPALRRLALATLTLACAAPVITRLSRMEGLSLENYPIFERLFTLNDHVQSLAMLAALALTLVWAAPRNAAEWLAAWMGAHPLRASTLVFAALLLGARFIYRAHPLSMDEYVPWMQAHAFAKGQGVLHYPLALLDAVVPLQFQGAFVIVDHASGAATSGYWPGLALLLTPLVAPDLGWCLNPAFGALTLGLLHRLASDAAGDERAGGWAMLAALASPQFTVSAMSWYAMPGELALNLLYLWLLLKPRPGAAFAAGLVGGLCLVMHNPVPHALMAAPCLLWLALDRTRWARLLAVLAGYVPLGLGLGLGWWLLKAGFGDAPIDQPAPAAGVLDVLGRVLVWPDASLLTARWQAAWKTWIWAAPGLLLLPLLSRQRPPAERLLLAALVLTFVFYLFVRFDQGHGWGFRYVHPVWGALPVVAGLWLAGAQGGARRWGSALLAAGLLATPVFLWQTQATIDHALSFRLTPEGPGDWVVFVSQTTGRYRGDLVQNPASPAPRLNLVSRGERADRALMANFYPGAIEVMQDSRGSAWRLPAGRLSGATP</sequence>
<feature type="transmembrane region" description="Helical" evidence="1">
    <location>
        <begin position="439"/>
        <end position="456"/>
    </location>
</feature>
<reference evidence="2" key="1">
    <citation type="submission" date="2019-02" db="EMBL/GenBank/DDBJ databases">
        <title>Draft genome of the type strain Pelomonas aquatica CCUG 52575T.</title>
        <authorList>
            <person name="Gomila M."/>
            <person name="Lalucat J."/>
        </authorList>
    </citation>
    <scope>NUCLEOTIDE SEQUENCE</scope>
    <source>
        <strain evidence="2">CCUG 52575</strain>
    </source>
</reference>
<evidence type="ECO:0000313" key="2">
    <source>
        <dbReference type="EMBL" id="MDG0862063.1"/>
    </source>
</evidence>
<organism evidence="2 3">
    <name type="scientific">Pelomonas aquatica</name>
    <dbReference type="NCBI Taxonomy" id="431058"/>
    <lineage>
        <taxon>Bacteria</taxon>
        <taxon>Pseudomonadati</taxon>
        <taxon>Pseudomonadota</taxon>
        <taxon>Betaproteobacteria</taxon>
        <taxon>Burkholderiales</taxon>
        <taxon>Sphaerotilaceae</taxon>
        <taxon>Roseateles</taxon>
    </lineage>
</organism>
<name>A0A9X4R7I4_9BURK</name>
<feature type="transmembrane region" description="Helical" evidence="1">
    <location>
        <begin position="413"/>
        <end position="432"/>
    </location>
</feature>
<dbReference type="AlphaFoldDB" id="A0A9X4R7I4"/>
<dbReference type="Proteomes" id="UP001152766">
    <property type="component" value="Unassembled WGS sequence"/>
</dbReference>
<proteinExistence type="predicted"/>